<keyword evidence="2" id="KW-1185">Reference proteome</keyword>
<dbReference type="OrthoDB" id="8048764at2759"/>
<reference evidence="1 2" key="1">
    <citation type="submission" date="2019-08" db="EMBL/GenBank/DDBJ databases">
        <authorList>
            <person name="Alioto T."/>
            <person name="Alioto T."/>
            <person name="Gomez Garrido J."/>
        </authorList>
    </citation>
    <scope>NUCLEOTIDE SEQUENCE [LARGE SCALE GENOMIC DNA]</scope>
</reference>
<dbReference type="EMBL" id="CABPRJ010001473">
    <property type="protein sequence ID" value="VVC38413.1"/>
    <property type="molecule type" value="Genomic_DNA"/>
</dbReference>
<protein>
    <recommendedName>
        <fullName evidence="3">Reverse transcriptase domain</fullName>
    </recommendedName>
</protein>
<dbReference type="Proteomes" id="UP000325440">
    <property type="component" value="Unassembled WGS sequence"/>
</dbReference>
<accession>A0A5E4N167</accession>
<sequence>MAELLKNGGQKLTQELWKLKKERLEIWRHLKLFEVLSRLILMIRVGMEGSSFAIKFGHEKPEEFQPITGLKQCDALLPLLFTEY</sequence>
<evidence type="ECO:0000313" key="2">
    <source>
        <dbReference type="Proteomes" id="UP000325440"/>
    </source>
</evidence>
<organism evidence="1 2">
    <name type="scientific">Cinara cedri</name>
    <dbReference type="NCBI Taxonomy" id="506608"/>
    <lineage>
        <taxon>Eukaryota</taxon>
        <taxon>Metazoa</taxon>
        <taxon>Ecdysozoa</taxon>
        <taxon>Arthropoda</taxon>
        <taxon>Hexapoda</taxon>
        <taxon>Insecta</taxon>
        <taxon>Pterygota</taxon>
        <taxon>Neoptera</taxon>
        <taxon>Paraneoptera</taxon>
        <taxon>Hemiptera</taxon>
        <taxon>Sternorrhyncha</taxon>
        <taxon>Aphidomorpha</taxon>
        <taxon>Aphidoidea</taxon>
        <taxon>Aphididae</taxon>
        <taxon>Lachninae</taxon>
        <taxon>Cinara</taxon>
    </lineage>
</organism>
<dbReference type="AlphaFoldDB" id="A0A5E4N167"/>
<gene>
    <name evidence="1" type="ORF">CINCED_3A013227</name>
</gene>
<proteinExistence type="predicted"/>
<name>A0A5E4N167_9HEMI</name>
<evidence type="ECO:0008006" key="3">
    <source>
        <dbReference type="Google" id="ProtNLM"/>
    </source>
</evidence>
<evidence type="ECO:0000313" key="1">
    <source>
        <dbReference type="EMBL" id="VVC38413.1"/>
    </source>
</evidence>